<dbReference type="GO" id="GO:0061630">
    <property type="term" value="F:ubiquitin protein ligase activity"/>
    <property type="evidence" value="ECO:0007669"/>
    <property type="project" value="UniProtKB-EC"/>
</dbReference>
<dbReference type="InterPro" id="IPR036537">
    <property type="entry name" value="Adaptor_Cbl_N_dom_sf"/>
</dbReference>
<evidence type="ECO:0000313" key="10">
    <source>
        <dbReference type="Proteomes" id="UP001604336"/>
    </source>
</evidence>
<protein>
    <recommendedName>
        <fullName evidence="4">RING-type E3 ubiquitin transferase</fullName>
        <ecNumber evidence="4">2.3.2.27</ecNumber>
    </recommendedName>
</protein>
<evidence type="ECO:0000259" key="8">
    <source>
        <dbReference type="Pfam" id="PF25368"/>
    </source>
</evidence>
<dbReference type="AlphaFoldDB" id="A0ABD1VBF1"/>
<dbReference type="EC" id="2.3.2.27" evidence="4"/>
<dbReference type="FunFam" id="1.20.930.20:FF:000002">
    <property type="entry name" value="RING-type E3 ubiquitin transferase"/>
    <property type="match status" value="1"/>
</dbReference>
<evidence type="ECO:0000256" key="4">
    <source>
        <dbReference type="ARBA" id="ARBA00012483"/>
    </source>
</evidence>
<comment type="catalytic activity">
    <reaction evidence="1">
        <text>S-ubiquitinyl-[E2 ubiquitin-conjugating enzyme]-L-cysteine + [acceptor protein]-L-lysine = [E2 ubiquitin-conjugating enzyme]-L-cysteine + N(6)-ubiquitinyl-[acceptor protein]-L-lysine.</text>
        <dbReference type="EC" id="2.3.2.27"/>
    </reaction>
</comment>
<keyword evidence="10" id="KW-1185">Reference proteome</keyword>
<sequence>MTQSPREAVLSQISDSVNAISGLPECRTVAKKMYCNLVRRVKLLSPLFEELRDGEEEELGSDIVKGLDSLRIALDSALEMLKSVHEGSKIYQALQVDKIARKFDLVTEQIEAALSQIPYDKLDIPEEVREQIELVHTQFKRAGRENGVS</sequence>
<keyword evidence="7" id="KW-0833">Ubl conjugation pathway</keyword>
<evidence type="ECO:0000256" key="7">
    <source>
        <dbReference type="ARBA" id="ARBA00022786"/>
    </source>
</evidence>
<reference evidence="10" key="1">
    <citation type="submission" date="2024-07" db="EMBL/GenBank/DDBJ databases">
        <title>Two chromosome-level genome assemblies of Korean endemic species Abeliophyllum distichum and Forsythia ovata (Oleaceae).</title>
        <authorList>
            <person name="Jang H."/>
        </authorList>
    </citation>
    <scope>NUCLEOTIDE SEQUENCE [LARGE SCALE GENOMIC DNA]</scope>
</reference>
<evidence type="ECO:0000313" key="9">
    <source>
        <dbReference type="EMBL" id="KAL2533913.1"/>
    </source>
</evidence>
<gene>
    <name evidence="9" type="ORF">Adt_07264</name>
</gene>
<proteinExistence type="predicted"/>
<evidence type="ECO:0000256" key="2">
    <source>
        <dbReference type="ARBA" id="ARBA00003861"/>
    </source>
</evidence>
<keyword evidence="6" id="KW-0677">Repeat</keyword>
<comment type="caution">
    <text evidence="9">The sequence shown here is derived from an EMBL/GenBank/DDBJ whole genome shotgun (WGS) entry which is preliminary data.</text>
</comment>
<organism evidence="9 10">
    <name type="scientific">Abeliophyllum distichum</name>
    <dbReference type="NCBI Taxonomy" id="126358"/>
    <lineage>
        <taxon>Eukaryota</taxon>
        <taxon>Viridiplantae</taxon>
        <taxon>Streptophyta</taxon>
        <taxon>Embryophyta</taxon>
        <taxon>Tracheophyta</taxon>
        <taxon>Spermatophyta</taxon>
        <taxon>Magnoliopsida</taxon>
        <taxon>eudicotyledons</taxon>
        <taxon>Gunneridae</taxon>
        <taxon>Pentapetalae</taxon>
        <taxon>asterids</taxon>
        <taxon>lamiids</taxon>
        <taxon>Lamiales</taxon>
        <taxon>Oleaceae</taxon>
        <taxon>Forsythieae</taxon>
        <taxon>Abeliophyllum</taxon>
    </lineage>
</organism>
<evidence type="ECO:0000256" key="6">
    <source>
        <dbReference type="ARBA" id="ARBA00022737"/>
    </source>
</evidence>
<dbReference type="Proteomes" id="UP001604336">
    <property type="component" value="Unassembled WGS sequence"/>
</dbReference>
<feature type="domain" description="PUB 12/19-like N-terminal" evidence="8">
    <location>
        <begin position="31"/>
        <end position="142"/>
    </location>
</feature>
<dbReference type="Gene3D" id="1.20.930.20">
    <property type="entry name" value="Adaptor protein Cbl, N-terminal domain"/>
    <property type="match status" value="1"/>
</dbReference>
<accession>A0ABD1VBF1</accession>
<dbReference type="InterPro" id="IPR057623">
    <property type="entry name" value="PUB12-19-like_N"/>
</dbReference>
<evidence type="ECO:0000256" key="5">
    <source>
        <dbReference type="ARBA" id="ARBA00022679"/>
    </source>
</evidence>
<dbReference type="EMBL" id="JBFOLK010000002">
    <property type="protein sequence ID" value="KAL2533913.1"/>
    <property type="molecule type" value="Genomic_DNA"/>
</dbReference>
<name>A0ABD1VBF1_9LAMI</name>
<comment type="function">
    <text evidence="2">Functions as an E3 ubiquitin ligase.</text>
</comment>
<evidence type="ECO:0000256" key="3">
    <source>
        <dbReference type="ARBA" id="ARBA00004906"/>
    </source>
</evidence>
<dbReference type="Pfam" id="PF25368">
    <property type="entry name" value="PUB10_N"/>
    <property type="match status" value="1"/>
</dbReference>
<keyword evidence="5" id="KW-0808">Transferase</keyword>
<comment type="pathway">
    <text evidence="3">Protein modification; protein ubiquitination.</text>
</comment>
<evidence type="ECO:0000256" key="1">
    <source>
        <dbReference type="ARBA" id="ARBA00000900"/>
    </source>
</evidence>